<dbReference type="EMBL" id="NDXW01000001">
    <property type="protein sequence ID" value="RDH44522.1"/>
    <property type="molecule type" value="Genomic_DNA"/>
</dbReference>
<reference evidence="1 2" key="1">
    <citation type="submission" date="2017-04" db="EMBL/GenBank/DDBJ databases">
        <title>Draft genome sequence of Zooshikella ganghwensis VG4 isolated from Red Sea sediments.</title>
        <authorList>
            <person name="Rehman Z."/>
            <person name="Alam I."/>
            <person name="Kamau A."/>
            <person name="Bajic V."/>
            <person name="Leiknes T."/>
        </authorList>
    </citation>
    <scope>NUCLEOTIDE SEQUENCE [LARGE SCALE GENOMIC DNA]</scope>
    <source>
        <strain evidence="1 2">VG4</strain>
    </source>
</reference>
<proteinExistence type="predicted"/>
<keyword evidence="1" id="KW-0560">Oxidoreductase</keyword>
<keyword evidence="1" id="KW-0223">Dioxygenase</keyword>
<evidence type="ECO:0000313" key="1">
    <source>
        <dbReference type="EMBL" id="RDH44522.1"/>
    </source>
</evidence>
<evidence type="ECO:0000313" key="2">
    <source>
        <dbReference type="Proteomes" id="UP000257039"/>
    </source>
</evidence>
<accession>A0A4P9VQZ9</accession>
<dbReference type="AlphaFoldDB" id="A0A4P9VQZ9"/>
<protein>
    <submittedName>
        <fullName evidence="1">Glyoxalase/bleomycin resistance/dioxygenase family protein</fullName>
    </submittedName>
</protein>
<sequence length="167" mass="18548">MASHKATACKLLYCRQGGTTGYSQLGGGEPISYVESTNITVDDIQHSVHFLLVAFPHWTMRARGQYEFQNVSVYWVHVGDGHCSLALQSPVVEVYYPHNVGEHSACLGFAVNSLPTLQKRLAQGGYSIENLVEPVGKQGQRVFYRDENSISYEFVEYATSDVLMPVV</sequence>
<organism evidence="1 2">
    <name type="scientific">Zooshikella ganghwensis</name>
    <dbReference type="NCBI Taxonomy" id="202772"/>
    <lineage>
        <taxon>Bacteria</taxon>
        <taxon>Pseudomonadati</taxon>
        <taxon>Pseudomonadota</taxon>
        <taxon>Gammaproteobacteria</taxon>
        <taxon>Oceanospirillales</taxon>
        <taxon>Zooshikellaceae</taxon>
        <taxon>Zooshikella</taxon>
    </lineage>
</organism>
<dbReference type="InterPro" id="IPR029068">
    <property type="entry name" value="Glyas_Bleomycin-R_OHBP_Dase"/>
</dbReference>
<comment type="caution">
    <text evidence="1">The sequence shown here is derived from an EMBL/GenBank/DDBJ whole genome shotgun (WGS) entry which is preliminary data.</text>
</comment>
<dbReference type="RefSeq" id="WP_027708746.1">
    <property type="nucleotide sequence ID" value="NZ_NDXW01000001.1"/>
</dbReference>
<dbReference type="Proteomes" id="UP000257039">
    <property type="component" value="Unassembled WGS sequence"/>
</dbReference>
<dbReference type="GO" id="GO:0051213">
    <property type="term" value="F:dioxygenase activity"/>
    <property type="evidence" value="ECO:0007669"/>
    <property type="project" value="UniProtKB-KW"/>
</dbReference>
<gene>
    <name evidence="1" type="ORF">B9G39_14355</name>
</gene>
<dbReference type="Gene3D" id="3.10.180.10">
    <property type="entry name" value="2,3-Dihydroxybiphenyl 1,2-Dioxygenase, domain 1"/>
    <property type="match status" value="1"/>
</dbReference>
<dbReference type="SUPFAM" id="SSF54593">
    <property type="entry name" value="Glyoxalase/Bleomycin resistance protein/Dihydroxybiphenyl dioxygenase"/>
    <property type="match status" value="1"/>
</dbReference>
<name>A0A4P9VQZ9_9GAMM</name>
<keyword evidence="2" id="KW-1185">Reference proteome</keyword>